<dbReference type="InterPro" id="IPR011009">
    <property type="entry name" value="Kinase-like_dom_sf"/>
</dbReference>
<gene>
    <name evidence="2" type="ORF">SETTUDRAFT_27557</name>
</gene>
<reference evidence="2 3" key="1">
    <citation type="journal article" date="2012" name="PLoS Pathog.">
        <title>Diverse lifestyles and strategies of plant pathogenesis encoded in the genomes of eighteen Dothideomycetes fungi.</title>
        <authorList>
            <person name="Ohm R.A."/>
            <person name="Feau N."/>
            <person name="Henrissat B."/>
            <person name="Schoch C.L."/>
            <person name="Horwitz B.A."/>
            <person name="Barry K.W."/>
            <person name="Condon B.J."/>
            <person name="Copeland A.C."/>
            <person name="Dhillon B."/>
            <person name="Glaser F."/>
            <person name="Hesse C.N."/>
            <person name="Kosti I."/>
            <person name="LaButti K."/>
            <person name="Lindquist E.A."/>
            <person name="Lucas S."/>
            <person name="Salamov A.A."/>
            <person name="Bradshaw R.E."/>
            <person name="Ciuffetti L."/>
            <person name="Hamelin R.C."/>
            <person name="Kema G.H.J."/>
            <person name="Lawrence C."/>
            <person name="Scott J.A."/>
            <person name="Spatafora J.W."/>
            <person name="Turgeon B.G."/>
            <person name="de Wit P.J.G.M."/>
            <person name="Zhong S."/>
            <person name="Goodwin S.B."/>
            <person name="Grigoriev I.V."/>
        </authorList>
    </citation>
    <scope>NUCLEOTIDE SEQUENCE [LARGE SCALE GENOMIC DNA]</scope>
    <source>
        <strain evidence="3">28A</strain>
    </source>
</reference>
<sequence>MDVESSARSIQIVDFGQSFLGNECPGILNTRLPVRAAEIVFGDNFDYRVHLWSMACLVFELIIGQPLFDSIMTTRAILVRQMLETVDDDLQPVEKRLGCHQRNIT</sequence>
<proteinExistence type="predicted"/>
<evidence type="ECO:0000313" key="2">
    <source>
        <dbReference type="EMBL" id="EOA88093.1"/>
    </source>
</evidence>
<dbReference type="InterPro" id="IPR000719">
    <property type="entry name" value="Prot_kinase_dom"/>
</dbReference>
<dbReference type="HOGENOM" id="CLU_2238273_0_0_1"/>
<name>R0K4X3_EXST2</name>
<organism evidence="2 3">
    <name type="scientific">Exserohilum turcicum (strain 28A)</name>
    <name type="common">Northern leaf blight fungus</name>
    <name type="synonym">Setosphaeria turcica</name>
    <dbReference type="NCBI Taxonomy" id="671987"/>
    <lineage>
        <taxon>Eukaryota</taxon>
        <taxon>Fungi</taxon>
        <taxon>Dikarya</taxon>
        <taxon>Ascomycota</taxon>
        <taxon>Pezizomycotina</taxon>
        <taxon>Dothideomycetes</taxon>
        <taxon>Pleosporomycetidae</taxon>
        <taxon>Pleosporales</taxon>
        <taxon>Pleosporineae</taxon>
        <taxon>Pleosporaceae</taxon>
        <taxon>Exserohilum</taxon>
    </lineage>
</organism>
<dbReference type="Proteomes" id="UP000016935">
    <property type="component" value="Unassembled WGS sequence"/>
</dbReference>
<protein>
    <recommendedName>
        <fullName evidence="1">Protein kinase domain-containing protein</fullName>
    </recommendedName>
</protein>
<dbReference type="EMBL" id="KB908548">
    <property type="protein sequence ID" value="EOA88093.1"/>
    <property type="molecule type" value="Genomic_DNA"/>
</dbReference>
<dbReference type="SUPFAM" id="SSF56112">
    <property type="entry name" value="Protein kinase-like (PK-like)"/>
    <property type="match status" value="1"/>
</dbReference>
<evidence type="ECO:0000259" key="1">
    <source>
        <dbReference type="PROSITE" id="PS50011"/>
    </source>
</evidence>
<keyword evidence="3" id="KW-1185">Reference proteome</keyword>
<dbReference type="AlphaFoldDB" id="R0K4X3"/>
<dbReference type="STRING" id="671987.R0K4X3"/>
<dbReference type="Gene3D" id="1.10.510.10">
    <property type="entry name" value="Transferase(Phosphotransferase) domain 1"/>
    <property type="match status" value="1"/>
</dbReference>
<dbReference type="OrthoDB" id="5979581at2759"/>
<evidence type="ECO:0000313" key="3">
    <source>
        <dbReference type="Proteomes" id="UP000016935"/>
    </source>
</evidence>
<dbReference type="RefSeq" id="XP_008024047.1">
    <property type="nucleotide sequence ID" value="XM_008025856.1"/>
</dbReference>
<dbReference type="GO" id="GO:0004672">
    <property type="term" value="F:protein kinase activity"/>
    <property type="evidence" value="ECO:0007669"/>
    <property type="project" value="InterPro"/>
</dbReference>
<reference evidence="2 3" key="2">
    <citation type="journal article" date="2013" name="PLoS Genet.">
        <title>Comparative genome structure, secondary metabolite, and effector coding capacity across Cochliobolus pathogens.</title>
        <authorList>
            <person name="Condon B.J."/>
            <person name="Leng Y."/>
            <person name="Wu D."/>
            <person name="Bushley K.E."/>
            <person name="Ohm R.A."/>
            <person name="Otillar R."/>
            <person name="Martin J."/>
            <person name="Schackwitz W."/>
            <person name="Grimwood J."/>
            <person name="MohdZainudin N."/>
            <person name="Xue C."/>
            <person name="Wang R."/>
            <person name="Manning V.A."/>
            <person name="Dhillon B."/>
            <person name="Tu Z.J."/>
            <person name="Steffenson B.J."/>
            <person name="Salamov A."/>
            <person name="Sun H."/>
            <person name="Lowry S."/>
            <person name="LaButti K."/>
            <person name="Han J."/>
            <person name="Copeland A."/>
            <person name="Lindquist E."/>
            <person name="Barry K."/>
            <person name="Schmutz J."/>
            <person name="Baker S.E."/>
            <person name="Ciuffetti L.M."/>
            <person name="Grigoriev I.V."/>
            <person name="Zhong S."/>
            <person name="Turgeon B.G."/>
        </authorList>
    </citation>
    <scope>NUCLEOTIDE SEQUENCE [LARGE SCALE GENOMIC DNA]</scope>
    <source>
        <strain evidence="3">28A</strain>
    </source>
</reference>
<dbReference type="PROSITE" id="PS50011">
    <property type="entry name" value="PROTEIN_KINASE_DOM"/>
    <property type="match status" value="1"/>
</dbReference>
<dbReference type="GeneID" id="19403143"/>
<feature type="domain" description="Protein kinase" evidence="1">
    <location>
        <begin position="1"/>
        <end position="105"/>
    </location>
</feature>
<accession>R0K4X3</accession>
<dbReference type="GO" id="GO:0005524">
    <property type="term" value="F:ATP binding"/>
    <property type="evidence" value="ECO:0007669"/>
    <property type="project" value="InterPro"/>
</dbReference>